<keyword evidence="4 12" id="KW-0732">Signal</keyword>
<evidence type="ECO:0000256" key="2">
    <source>
        <dbReference type="ARBA" id="ARBA00022475"/>
    </source>
</evidence>
<dbReference type="PANTHER" id="PTHR35670:SF1">
    <property type="entry name" value="TRANSMEMBRANE PROTEIN 81"/>
    <property type="match status" value="1"/>
</dbReference>
<feature type="domain" description="Ig-like" evidence="13">
    <location>
        <begin position="95"/>
        <end position="170"/>
    </location>
</feature>
<sequence length="262" mass="28898">MSCRSLAWLILASWLFRPAASRQTTTPTFPPELASMTSFVVINSSQCSTTCGIGLRTETLCLLTANARHEGCRKQKVSCVENWVCGMKTLTVIVGRGQVLNCLSEVMEEIGRDKFLFSWRYARGIVTTDDAYFKRYLTKAVDKLVLNPVLETDAGTYRCDVQDASYKMVKRAYFGLKVLPPAMVHLEYAKALSSLQWQDVKKVGGTSPPAVSTEKTTAAPTLKDVKMKIGIYSLAGASGAAVLIFLALCLIYREPKAKPDPY</sequence>
<evidence type="ECO:0000256" key="11">
    <source>
        <dbReference type="SAM" id="Phobius"/>
    </source>
</evidence>
<dbReference type="InterPro" id="IPR036179">
    <property type="entry name" value="Ig-like_dom_sf"/>
</dbReference>
<dbReference type="SUPFAM" id="SSF48726">
    <property type="entry name" value="Immunoglobulin"/>
    <property type="match status" value="1"/>
</dbReference>
<keyword evidence="8" id="KW-0393">Immunoglobulin domain</keyword>
<dbReference type="InterPro" id="IPR007110">
    <property type="entry name" value="Ig-like_dom"/>
</dbReference>
<evidence type="ECO:0000256" key="7">
    <source>
        <dbReference type="ARBA" id="ARBA00023157"/>
    </source>
</evidence>
<keyword evidence="2" id="KW-1003">Cell membrane</keyword>
<dbReference type="EMBL" id="JAGXEW010000045">
    <property type="protein sequence ID" value="KAK1152733.1"/>
    <property type="molecule type" value="Genomic_DNA"/>
</dbReference>
<dbReference type="Gene3D" id="2.60.40.10">
    <property type="entry name" value="Immunoglobulins"/>
    <property type="match status" value="1"/>
</dbReference>
<dbReference type="PANTHER" id="PTHR35670">
    <property type="entry name" value="TRANSMEMBRANE PROTEIN 81"/>
    <property type="match status" value="1"/>
</dbReference>
<evidence type="ECO:0000259" key="13">
    <source>
        <dbReference type="PROSITE" id="PS50835"/>
    </source>
</evidence>
<evidence type="ECO:0000256" key="3">
    <source>
        <dbReference type="ARBA" id="ARBA00022692"/>
    </source>
</evidence>
<dbReference type="GO" id="GO:0005886">
    <property type="term" value="C:plasma membrane"/>
    <property type="evidence" value="ECO:0007669"/>
    <property type="project" value="UniProtKB-SubCell"/>
</dbReference>
<keyword evidence="3 11" id="KW-0812">Transmembrane</keyword>
<comment type="caution">
    <text evidence="14">The sequence shown here is derived from an EMBL/GenBank/DDBJ whole genome shotgun (WGS) entry which is preliminary data.</text>
</comment>
<comment type="function">
    <text evidence="9">Essential fertilization factor required for male fertility. Part of a conserved trimeric sperm complex with the essential fertilization factors IZUMO1 and SPACA6 which bridges sperm and oocyte membranes during fertilization by binding to IZUMO1R/JUNO on the oocyte.</text>
</comment>
<comment type="subcellular location">
    <subcellularLocation>
        <location evidence="1">Cell membrane</location>
        <topology evidence="1">Single-pass type I membrane protein</topology>
    </subcellularLocation>
</comment>
<keyword evidence="5 11" id="KW-1133">Transmembrane helix</keyword>
<dbReference type="Pfam" id="PF00047">
    <property type="entry name" value="ig"/>
    <property type="match status" value="1"/>
</dbReference>
<accession>A0AAD8FRA1</accession>
<organism evidence="14 15">
    <name type="scientific">Acipenser oxyrinchus oxyrinchus</name>
    <dbReference type="NCBI Taxonomy" id="40147"/>
    <lineage>
        <taxon>Eukaryota</taxon>
        <taxon>Metazoa</taxon>
        <taxon>Chordata</taxon>
        <taxon>Craniata</taxon>
        <taxon>Vertebrata</taxon>
        <taxon>Euteleostomi</taxon>
        <taxon>Actinopterygii</taxon>
        <taxon>Chondrostei</taxon>
        <taxon>Acipenseriformes</taxon>
        <taxon>Acipenseridae</taxon>
        <taxon>Acipenser</taxon>
    </lineage>
</organism>
<evidence type="ECO:0000256" key="8">
    <source>
        <dbReference type="ARBA" id="ARBA00023319"/>
    </source>
</evidence>
<reference evidence="14" key="1">
    <citation type="submission" date="2022-02" db="EMBL/GenBank/DDBJ databases">
        <title>Atlantic sturgeon de novo genome assembly.</title>
        <authorList>
            <person name="Stock M."/>
            <person name="Klopp C."/>
            <person name="Guiguen Y."/>
            <person name="Cabau C."/>
            <person name="Parinello H."/>
            <person name="Santidrian Yebra-Pimentel E."/>
            <person name="Kuhl H."/>
            <person name="Dirks R.P."/>
            <person name="Guessner J."/>
            <person name="Wuertz S."/>
            <person name="Du K."/>
            <person name="Schartl M."/>
        </authorList>
    </citation>
    <scope>NUCLEOTIDE SEQUENCE</scope>
    <source>
        <strain evidence="14">STURGEONOMICS-FGT-2020</strain>
        <tissue evidence="14">Whole blood</tissue>
    </source>
</reference>
<evidence type="ECO:0000256" key="12">
    <source>
        <dbReference type="SAM" id="SignalP"/>
    </source>
</evidence>
<evidence type="ECO:0000256" key="1">
    <source>
        <dbReference type="ARBA" id="ARBA00004251"/>
    </source>
</evidence>
<proteinExistence type="predicted"/>
<evidence type="ECO:0000313" key="14">
    <source>
        <dbReference type="EMBL" id="KAK1152733.1"/>
    </source>
</evidence>
<gene>
    <name evidence="14" type="primary">Tmem81</name>
    <name evidence="14" type="ORF">AOXY_G30836</name>
</gene>
<dbReference type="InterPro" id="IPR013151">
    <property type="entry name" value="Immunoglobulin_dom"/>
</dbReference>
<dbReference type="AlphaFoldDB" id="A0AAD8FRA1"/>
<evidence type="ECO:0000313" key="15">
    <source>
        <dbReference type="Proteomes" id="UP001230051"/>
    </source>
</evidence>
<keyword evidence="6 11" id="KW-0472">Membrane</keyword>
<evidence type="ECO:0000256" key="9">
    <source>
        <dbReference type="ARBA" id="ARBA00049937"/>
    </source>
</evidence>
<feature type="signal peptide" evidence="12">
    <location>
        <begin position="1"/>
        <end position="21"/>
    </location>
</feature>
<feature type="transmembrane region" description="Helical" evidence="11">
    <location>
        <begin position="229"/>
        <end position="252"/>
    </location>
</feature>
<evidence type="ECO:0000256" key="10">
    <source>
        <dbReference type="ARBA" id="ARBA00050022"/>
    </source>
</evidence>
<evidence type="ECO:0000256" key="4">
    <source>
        <dbReference type="ARBA" id="ARBA00022729"/>
    </source>
</evidence>
<dbReference type="PROSITE" id="PS50835">
    <property type="entry name" value="IG_LIKE"/>
    <property type="match status" value="1"/>
</dbReference>
<dbReference type="InterPro" id="IPR039293">
    <property type="entry name" value="TMEM81"/>
</dbReference>
<evidence type="ECO:0000256" key="6">
    <source>
        <dbReference type="ARBA" id="ARBA00023136"/>
    </source>
</evidence>
<dbReference type="Proteomes" id="UP001230051">
    <property type="component" value="Unassembled WGS sequence"/>
</dbReference>
<dbReference type="InterPro" id="IPR013783">
    <property type="entry name" value="Ig-like_fold"/>
</dbReference>
<keyword evidence="15" id="KW-1185">Reference proteome</keyword>
<evidence type="ECO:0000256" key="5">
    <source>
        <dbReference type="ARBA" id="ARBA00022989"/>
    </source>
</evidence>
<name>A0AAD8FRA1_ACIOX</name>
<protein>
    <recommendedName>
        <fullName evidence="10">Transmembrane protein 81</fullName>
    </recommendedName>
</protein>
<keyword evidence="7" id="KW-1015">Disulfide bond</keyword>
<feature type="chain" id="PRO_5041900008" description="Transmembrane protein 81" evidence="12">
    <location>
        <begin position="22"/>
        <end position="262"/>
    </location>
</feature>